<name>A0A7R9MM78_9ACAR</name>
<protein>
    <submittedName>
        <fullName evidence="1">Uncharacterized protein</fullName>
    </submittedName>
</protein>
<evidence type="ECO:0000313" key="2">
    <source>
        <dbReference type="Proteomes" id="UP000728032"/>
    </source>
</evidence>
<sequence>MISTPFLSTGAQR</sequence>
<reference evidence="1" key="1">
    <citation type="submission" date="2020-11" db="EMBL/GenBank/DDBJ databases">
        <authorList>
            <person name="Tran Van P."/>
        </authorList>
    </citation>
    <scope>NUCLEOTIDE SEQUENCE</scope>
</reference>
<gene>
    <name evidence="1" type="ORF">ONB1V03_LOCUS19430</name>
</gene>
<evidence type="ECO:0000313" key="1">
    <source>
        <dbReference type="EMBL" id="CAD7662870.1"/>
    </source>
</evidence>
<accession>A0A7R9MM78</accession>
<dbReference type="EMBL" id="OC944534">
    <property type="protein sequence ID" value="CAD7662870.1"/>
    <property type="molecule type" value="Genomic_DNA"/>
</dbReference>
<keyword evidence="2" id="KW-1185">Reference proteome</keyword>
<dbReference type="Proteomes" id="UP000728032">
    <property type="component" value="Unassembled WGS sequence"/>
</dbReference>
<dbReference type="EMBL" id="CAJPVJ010029709">
    <property type="protein sequence ID" value="CAG2180007.1"/>
    <property type="molecule type" value="Genomic_DNA"/>
</dbReference>
<organism evidence="1">
    <name type="scientific">Oppiella nova</name>
    <dbReference type="NCBI Taxonomy" id="334625"/>
    <lineage>
        <taxon>Eukaryota</taxon>
        <taxon>Metazoa</taxon>
        <taxon>Ecdysozoa</taxon>
        <taxon>Arthropoda</taxon>
        <taxon>Chelicerata</taxon>
        <taxon>Arachnida</taxon>
        <taxon>Acari</taxon>
        <taxon>Acariformes</taxon>
        <taxon>Sarcoptiformes</taxon>
        <taxon>Oribatida</taxon>
        <taxon>Brachypylina</taxon>
        <taxon>Oppioidea</taxon>
        <taxon>Oppiidae</taxon>
        <taxon>Oppiella</taxon>
    </lineage>
</organism>
<proteinExistence type="predicted"/>